<keyword evidence="2" id="KW-1185">Reference proteome</keyword>
<name>A0ACB8ECQ1_9SAUR</name>
<dbReference type="Proteomes" id="UP000827872">
    <property type="component" value="Linkage Group LG16"/>
</dbReference>
<gene>
    <name evidence="1" type="ORF">K3G42_004447</name>
</gene>
<sequence length="214" mass="23541">MHLSQKTQLHAPPPKKRKGKNPQQAGNNRRRLLGTEKATWSRPDVEKNHLWPTMLSPRSSRLAGEEGEDTDFKPLEPPPAQPGKAEAGRKEKGEGGLEGRALGFFGASEMRKSTRGATHAGREGEGRKRQVPLQALSWGTTKQGGAGRRRGDRKVLVEDDIIQRHGWATEPTHTLALGQSVAGAYLQLPSINKNAQKMWNPVQERKSAGLASWL</sequence>
<evidence type="ECO:0000313" key="1">
    <source>
        <dbReference type="EMBL" id="KAH7990218.1"/>
    </source>
</evidence>
<organism evidence="1 2">
    <name type="scientific">Sphaerodactylus townsendi</name>
    <dbReference type="NCBI Taxonomy" id="933632"/>
    <lineage>
        <taxon>Eukaryota</taxon>
        <taxon>Metazoa</taxon>
        <taxon>Chordata</taxon>
        <taxon>Craniata</taxon>
        <taxon>Vertebrata</taxon>
        <taxon>Euteleostomi</taxon>
        <taxon>Lepidosauria</taxon>
        <taxon>Squamata</taxon>
        <taxon>Bifurcata</taxon>
        <taxon>Gekkota</taxon>
        <taxon>Sphaerodactylidae</taxon>
        <taxon>Sphaerodactylus</taxon>
    </lineage>
</organism>
<evidence type="ECO:0000313" key="2">
    <source>
        <dbReference type="Proteomes" id="UP000827872"/>
    </source>
</evidence>
<protein>
    <submittedName>
        <fullName evidence="1">Uncharacterized protein</fullName>
    </submittedName>
</protein>
<proteinExistence type="predicted"/>
<dbReference type="EMBL" id="CM037629">
    <property type="protein sequence ID" value="KAH7990218.1"/>
    <property type="molecule type" value="Genomic_DNA"/>
</dbReference>
<accession>A0ACB8ECQ1</accession>
<comment type="caution">
    <text evidence="1">The sequence shown here is derived from an EMBL/GenBank/DDBJ whole genome shotgun (WGS) entry which is preliminary data.</text>
</comment>
<reference evidence="1" key="1">
    <citation type="submission" date="2021-08" db="EMBL/GenBank/DDBJ databases">
        <title>The first chromosome-level gecko genome reveals the dynamic sex chromosomes of Neotropical dwarf geckos (Sphaerodactylidae: Sphaerodactylus).</title>
        <authorList>
            <person name="Pinto B.J."/>
            <person name="Keating S.E."/>
            <person name="Gamble T."/>
        </authorList>
    </citation>
    <scope>NUCLEOTIDE SEQUENCE</scope>
    <source>
        <strain evidence="1">TG3544</strain>
    </source>
</reference>